<reference evidence="2 3" key="1">
    <citation type="submission" date="2015-04" db="EMBL/GenBank/DDBJ databases">
        <title>Complete genome sequence of Schizopora paradoxa KUC8140, a cosmopolitan wood degrader in East Asia.</title>
        <authorList>
            <consortium name="DOE Joint Genome Institute"/>
            <person name="Min B."/>
            <person name="Park H."/>
            <person name="Jang Y."/>
            <person name="Kim J.-J."/>
            <person name="Kim K.H."/>
            <person name="Pangilinan J."/>
            <person name="Lipzen A."/>
            <person name="Riley R."/>
            <person name="Grigoriev I.V."/>
            <person name="Spatafora J.W."/>
            <person name="Choi I.-G."/>
        </authorList>
    </citation>
    <scope>NUCLEOTIDE SEQUENCE [LARGE SCALE GENOMIC DNA]</scope>
    <source>
        <strain evidence="2 3">KUC8140</strain>
    </source>
</reference>
<organism evidence="2 3">
    <name type="scientific">Schizopora paradoxa</name>
    <dbReference type="NCBI Taxonomy" id="27342"/>
    <lineage>
        <taxon>Eukaryota</taxon>
        <taxon>Fungi</taxon>
        <taxon>Dikarya</taxon>
        <taxon>Basidiomycota</taxon>
        <taxon>Agaricomycotina</taxon>
        <taxon>Agaricomycetes</taxon>
        <taxon>Hymenochaetales</taxon>
        <taxon>Schizoporaceae</taxon>
        <taxon>Schizopora</taxon>
    </lineage>
</organism>
<feature type="region of interest" description="Disordered" evidence="1">
    <location>
        <begin position="297"/>
        <end position="328"/>
    </location>
</feature>
<dbReference type="Gene3D" id="3.40.50.10190">
    <property type="entry name" value="BRCT domain"/>
    <property type="match status" value="1"/>
</dbReference>
<evidence type="ECO:0000313" key="3">
    <source>
        <dbReference type="Proteomes" id="UP000053477"/>
    </source>
</evidence>
<dbReference type="InParanoid" id="A0A0H2SRA3"/>
<dbReference type="AlphaFoldDB" id="A0A0H2SRA3"/>
<gene>
    <name evidence="2" type="ORF">SCHPADRAFT_49729</name>
</gene>
<evidence type="ECO:0000313" key="2">
    <source>
        <dbReference type="EMBL" id="KLO19601.1"/>
    </source>
</evidence>
<name>A0A0H2SRA3_9AGAM</name>
<dbReference type="Proteomes" id="UP000053477">
    <property type="component" value="Unassembled WGS sequence"/>
</dbReference>
<protein>
    <submittedName>
        <fullName evidence="2">Uncharacterized protein</fullName>
    </submittedName>
</protein>
<keyword evidence="3" id="KW-1185">Reference proteome</keyword>
<dbReference type="EMBL" id="KQ085885">
    <property type="protein sequence ID" value="KLO19601.1"/>
    <property type="molecule type" value="Genomic_DNA"/>
</dbReference>
<dbReference type="OrthoDB" id="435460at2759"/>
<evidence type="ECO:0000256" key="1">
    <source>
        <dbReference type="SAM" id="MobiDB-lite"/>
    </source>
</evidence>
<dbReference type="InterPro" id="IPR036420">
    <property type="entry name" value="BRCT_dom_sf"/>
</dbReference>
<accession>A0A0H2SRA3</accession>
<sequence length="388" mass="43620">MSELISTTMPSKSSTQIFVDEDGRPLKFRVQSSLDPRVRHDLERCITRHGGTVISNVPLRGFVVVDPTSLSGRALIKAWTWDERPARRFVTATYVKRCIDVNALLPVEEDRMPRIALTQKTNVGGSNDYIRPPLSDEQKLKLAHYLSGIQVENRNSNGTFKKLVDQTAKYPWVNSLPWQSFRNDYCKNRHSYDKKIKEISKRKHQASKDKFIDFTKSNTRKTVCPIQTVKHINFNSVQKLSKSSLKGTNVPTFSTETSASTAVEPIDVDDMRSFSLLDSATSGTGQGDSEALLQQINSPRDHEPGPPMSLEPITGSESLPPLFRDDNDEAFPETLAKETNFTIEEVKQRLAGFSGDQQGAKDFLMQCRRMVDDLFLQSFTGPTSISQA</sequence>
<dbReference type="SUPFAM" id="SSF52113">
    <property type="entry name" value="BRCT domain"/>
    <property type="match status" value="1"/>
</dbReference>
<proteinExistence type="predicted"/>